<keyword evidence="5" id="KW-1185">Reference proteome</keyword>
<dbReference type="Pfam" id="PF00582">
    <property type="entry name" value="Usp"/>
    <property type="match status" value="1"/>
</dbReference>
<dbReference type="PANTHER" id="PTHR46268:SF24">
    <property type="entry name" value="UNIVERSAL STRESS PROTEIN"/>
    <property type="match status" value="1"/>
</dbReference>
<proteinExistence type="inferred from homology"/>
<dbReference type="SUPFAM" id="SSF52402">
    <property type="entry name" value="Adenine nucleotide alpha hydrolases-like"/>
    <property type="match status" value="1"/>
</dbReference>
<evidence type="ECO:0000256" key="1">
    <source>
        <dbReference type="ARBA" id="ARBA00008791"/>
    </source>
</evidence>
<keyword evidence="2" id="KW-0175">Coiled coil</keyword>
<feature type="domain" description="UspA" evidence="3">
    <location>
        <begin position="3"/>
        <end position="137"/>
    </location>
</feature>
<accession>A0A343THN2</accession>
<evidence type="ECO:0000259" key="3">
    <source>
        <dbReference type="Pfam" id="PF00582"/>
    </source>
</evidence>
<dbReference type="InterPro" id="IPR006016">
    <property type="entry name" value="UspA"/>
</dbReference>
<feature type="coiled-coil region" evidence="2">
    <location>
        <begin position="46"/>
        <end position="73"/>
    </location>
</feature>
<gene>
    <name evidence="4" type="primary">uspA9</name>
    <name evidence="4" type="ORF">AArcSl_0966</name>
</gene>
<dbReference type="KEGG" id="hdf:AArcSl_0966"/>
<name>A0A343THN2_9EURY</name>
<dbReference type="GeneID" id="37877311"/>
<dbReference type="InterPro" id="IPR014729">
    <property type="entry name" value="Rossmann-like_a/b/a_fold"/>
</dbReference>
<dbReference type="PANTHER" id="PTHR46268">
    <property type="entry name" value="STRESS RESPONSE PROTEIN NHAX"/>
    <property type="match status" value="1"/>
</dbReference>
<dbReference type="Proteomes" id="UP000263012">
    <property type="component" value="Chromosome"/>
</dbReference>
<dbReference type="AlphaFoldDB" id="A0A343THN2"/>
<reference evidence="5" key="1">
    <citation type="submission" date="2017-11" db="EMBL/GenBank/DDBJ databases">
        <title>Phenotypic and genomic properties of facultatively anaerobic sulfur-reducing natronoarchaea from hypersaline soda lakes.</title>
        <authorList>
            <person name="Sorokin D.Y."/>
            <person name="Kublanov I.V."/>
            <person name="Roman P."/>
            <person name="Sinninghe Damste J.S."/>
            <person name="Golyshin P.N."/>
            <person name="Rojo D."/>
            <person name="Ciordia S."/>
            <person name="Mena M.D.C."/>
            <person name="Ferrer M."/>
            <person name="Messina E."/>
            <person name="Smedile F."/>
            <person name="La Spada G."/>
            <person name="La Cono V."/>
            <person name="Yakimov M.M."/>
        </authorList>
    </citation>
    <scope>NUCLEOTIDE SEQUENCE [LARGE SCALE GENOMIC DNA]</scope>
    <source>
        <strain evidence="5">AArc-Sl</strain>
    </source>
</reference>
<dbReference type="OrthoDB" id="105697at2157"/>
<dbReference type="PRINTS" id="PR01438">
    <property type="entry name" value="UNVRSLSTRESS"/>
</dbReference>
<evidence type="ECO:0000313" key="4">
    <source>
        <dbReference type="EMBL" id="AUX08604.1"/>
    </source>
</evidence>
<organism evidence="4 5">
    <name type="scientific">Halalkaliarchaeum desulfuricum</name>
    <dbReference type="NCBI Taxonomy" id="2055893"/>
    <lineage>
        <taxon>Archaea</taxon>
        <taxon>Methanobacteriati</taxon>
        <taxon>Methanobacteriota</taxon>
        <taxon>Stenosarchaea group</taxon>
        <taxon>Halobacteria</taxon>
        <taxon>Halobacteriales</taxon>
        <taxon>Haloferacaceae</taxon>
        <taxon>Halalkaliarchaeum</taxon>
    </lineage>
</organism>
<dbReference type="Gene3D" id="3.40.50.620">
    <property type="entry name" value="HUPs"/>
    <property type="match status" value="1"/>
</dbReference>
<dbReference type="InterPro" id="IPR006015">
    <property type="entry name" value="Universal_stress_UspA"/>
</dbReference>
<dbReference type="EMBL" id="CP025066">
    <property type="protein sequence ID" value="AUX08604.1"/>
    <property type="molecule type" value="Genomic_DNA"/>
</dbReference>
<evidence type="ECO:0000313" key="5">
    <source>
        <dbReference type="Proteomes" id="UP000263012"/>
    </source>
</evidence>
<evidence type="ECO:0000256" key="2">
    <source>
        <dbReference type="SAM" id="Coils"/>
    </source>
</evidence>
<comment type="similarity">
    <text evidence="1">Belongs to the universal stress protein A family.</text>
</comment>
<protein>
    <submittedName>
        <fullName evidence="4">Universal stress protein UspA</fullName>
    </submittedName>
</protein>
<dbReference type="RefSeq" id="WP_119815814.1">
    <property type="nucleotide sequence ID" value="NZ_CP025066.1"/>
</dbReference>
<dbReference type="CDD" id="cd00293">
    <property type="entry name" value="USP-like"/>
    <property type="match status" value="1"/>
</dbReference>
<sequence length="137" mass="14647">MAILVPIDDSDPSREALELAYAEHPDAEFLVLHVLDPQRSVIAGGLGNIDAAMEAVQADAEELLEDAKRLGDERGVDVETELAFGRPARVIVEYADLEGIDQVVIGSHGRTGAARVLLGSVAEKVVRRSPVPVTVVR</sequence>